<evidence type="ECO:0000256" key="2">
    <source>
        <dbReference type="ARBA" id="ARBA00022448"/>
    </source>
</evidence>
<dbReference type="GeneID" id="92365014"/>
<dbReference type="Pfam" id="PF04193">
    <property type="entry name" value="PQ-loop"/>
    <property type="match status" value="2"/>
</dbReference>
<proteinExistence type="inferred from homology"/>
<feature type="transmembrane region" description="Helical" evidence="9">
    <location>
        <begin position="61"/>
        <end position="86"/>
    </location>
</feature>
<keyword evidence="11" id="KW-1185">Reference proteome</keyword>
<evidence type="ECO:0000256" key="4">
    <source>
        <dbReference type="ARBA" id="ARBA00022737"/>
    </source>
</evidence>
<evidence type="ECO:0000256" key="3">
    <source>
        <dbReference type="ARBA" id="ARBA00022692"/>
    </source>
</evidence>
<name>A0A1J4MRL1_9CRYT</name>
<evidence type="ECO:0000256" key="7">
    <source>
        <dbReference type="ARBA" id="ARBA00038475"/>
    </source>
</evidence>
<evidence type="ECO:0000256" key="6">
    <source>
        <dbReference type="ARBA" id="ARBA00023136"/>
    </source>
</evidence>
<feature type="transmembrane region" description="Helical" evidence="9">
    <location>
        <begin position="98"/>
        <end position="117"/>
    </location>
</feature>
<evidence type="ECO:0000256" key="9">
    <source>
        <dbReference type="SAM" id="Phobius"/>
    </source>
</evidence>
<dbReference type="EMBL" id="LRBS01000069">
    <property type="protein sequence ID" value="OII76083.1"/>
    <property type="molecule type" value="Genomic_DNA"/>
</dbReference>
<gene>
    <name evidence="10" type="ORF">cand_008290</name>
</gene>
<organism evidence="10 11">
    <name type="scientific">Cryptosporidium andersoni</name>
    <dbReference type="NCBI Taxonomy" id="117008"/>
    <lineage>
        <taxon>Eukaryota</taxon>
        <taxon>Sar</taxon>
        <taxon>Alveolata</taxon>
        <taxon>Apicomplexa</taxon>
        <taxon>Conoidasida</taxon>
        <taxon>Coccidia</taxon>
        <taxon>Eucoccidiorida</taxon>
        <taxon>Eimeriorina</taxon>
        <taxon>Cryptosporidiidae</taxon>
        <taxon>Cryptosporidium</taxon>
    </lineage>
</organism>
<reference evidence="10 11" key="1">
    <citation type="submission" date="2016-10" db="EMBL/GenBank/DDBJ databases">
        <title>Reductive evolution of mitochondrial metabolism and differential evolution of invasion-related proteins in Cryptosporidium.</title>
        <authorList>
            <person name="Liu S."/>
            <person name="Roellig D.M."/>
            <person name="Guo Y."/>
            <person name="Li N."/>
            <person name="Frace M.A."/>
            <person name="Tang K."/>
            <person name="Zhang L."/>
            <person name="Feng Y."/>
            <person name="Xiao L."/>
        </authorList>
    </citation>
    <scope>NUCLEOTIDE SEQUENCE [LARGE SCALE GENOMIC DNA]</scope>
    <source>
        <strain evidence="10">30847</strain>
    </source>
</reference>
<feature type="transmembrane region" description="Helical" evidence="9">
    <location>
        <begin position="34"/>
        <end position="55"/>
    </location>
</feature>
<evidence type="ECO:0000256" key="5">
    <source>
        <dbReference type="ARBA" id="ARBA00022989"/>
    </source>
</evidence>
<dbReference type="InterPro" id="IPR006603">
    <property type="entry name" value="PQ-loop_rpt"/>
</dbReference>
<dbReference type="SMART" id="SM00679">
    <property type="entry name" value="CTNS"/>
    <property type="match status" value="2"/>
</dbReference>
<feature type="transmembrane region" description="Helical" evidence="9">
    <location>
        <begin position="157"/>
        <end position="180"/>
    </location>
</feature>
<evidence type="ECO:0000256" key="8">
    <source>
        <dbReference type="PIRNR" id="PIRNR023381"/>
    </source>
</evidence>
<feature type="transmembrane region" description="Helical" evidence="9">
    <location>
        <begin position="129"/>
        <end position="150"/>
    </location>
</feature>
<keyword evidence="6 8" id="KW-0472">Membrane</keyword>
<evidence type="ECO:0000256" key="1">
    <source>
        <dbReference type="ARBA" id="ARBA00004141"/>
    </source>
</evidence>
<comment type="subcellular location">
    <subcellularLocation>
        <location evidence="1 8">Membrane</location>
        <topology evidence="1 8">Multi-pass membrane protein</topology>
    </subcellularLocation>
</comment>
<dbReference type="PIRSF" id="PIRSF023381">
    <property type="entry name" value="MannP-dilichol_defect-1p"/>
    <property type="match status" value="1"/>
</dbReference>
<dbReference type="GO" id="GO:0016020">
    <property type="term" value="C:membrane"/>
    <property type="evidence" value="ECO:0007669"/>
    <property type="project" value="UniProtKB-SubCell"/>
</dbReference>
<protein>
    <recommendedName>
        <fullName evidence="8">Mannose-P-dolichol utilization defect 1 protein homolog</fullName>
    </recommendedName>
</protein>
<comment type="caution">
    <text evidence="10">The sequence shown here is derived from an EMBL/GenBank/DDBJ whole genome shotgun (WGS) entry which is preliminary data.</text>
</comment>
<dbReference type="AlphaFoldDB" id="A0A1J4MRL1"/>
<keyword evidence="2" id="KW-0813">Transport</keyword>
<dbReference type="OrthoDB" id="271506at2759"/>
<comment type="similarity">
    <text evidence="7 8">Belongs to the MPDU1 (TC 2.A.43.3) family.</text>
</comment>
<dbReference type="PANTHER" id="PTHR12226">
    <property type="entry name" value="MANNOSE-P-DOLICHOL UTILIZATION DEFECT 1 LEC35 -RELATED"/>
    <property type="match status" value="1"/>
</dbReference>
<accession>A0A1J4MRL1</accession>
<dbReference type="RefSeq" id="XP_067067929.1">
    <property type="nucleotide sequence ID" value="XM_067211069.1"/>
</dbReference>
<dbReference type="PANTHER" id="PTHR12226:SF2">
    <property type="entry name" value="MANNOSE-P-DOLICHOL UTILIZATION DEFECT 1 PROTEIN"/>
    <property type="match status" value="1"/>
</dbReference>
<dbReference type="Proteomes" id="UP000186804">
    <property type="component" value="Unassembled WGS sequence"/>
</dbReference>
<dbReference type="InterPro" id="IPR016817">
    <property type="entry name" value="MannP-dilichol_defect-1"/>
</dbReference>
<feature type="transmembrane region" description="Helical" evidence="9">
    <location>
        <begin position="186"/>
        <end position="210"/>
    </location>
</feature>
<evidence type="ECO:0000313" key="10">
    <source>
        <dbReference type="EMBL" id="OII76083.1"/>
    </source>
</evidence>
<evidence type="ECO:0000313" key="11">
    <source>
        <dbReference type="Proteomes" id="UP000186804"/>
    </source>
</evidence>
<keyword evidence="5 8" id="KW-1133">Transmembrane helix</keyword>
<sequence>MYLFISNYLNYTIIIGSSIVKIPQIIQIIKSRSISGISTFGIYIATISCIIYSYYNWIFQIPYLLWIDNCFVGIQNIIILILCILLSEKDTKKINKHLYIVNTFYIVSLSILIILLYNNMISLTILKYLSLTPIIFIILSMIPQILKCFYEGNTGELSFISFLLLCGGAWSRFLTVLISNSKGNKILLLTTITSALLNTILLYQIIYYQYILGRTNIRYKLNGEYSTRRNNKKSE</sequence>
<dbReference type="VEuPathDB" id="CryptoDB:cand_008290"/>
<keyword evidence="3 8" id="KW-0812">Transmembrane</keyword>
<dbReference type="Gene3D" id="1.20.1280.290">
    <property type="match status" value="2"/>
</dbReference>
<keyword evidence="4" id="KW-0677">Repeat</keyword>